<sequence length="115" mass="12944">MQLTTTGVVSQSTKQKKSKLGVLVGKSSTPGVSFLSAPGEKKLNQDICGIEDKYETNTWKIEVDGIIKNQSYEELYFINIKESTEENPNNHRKLRTDSSEKCGTRYPENNGYTSY</sequence>
<protein>
    <submittedName>
        <fullName evidence="2">Uncharacterized protein</fullName>
    </submittedName>
</protein>
<dbReference type="EMBL" id="MBFR01000613">
    <property type="protein sequence ID" value="PVU86737.1"/>
    <property type="molecule type" value="Genomic_DNA"/>
</dbReference>
<dbReference type="AlphaFoldDB" id="A0A2T9Y352"/>
<comment type="caution">
    <text evidence="2">The sequence shown here is derived from an EMBL/GenBank/DDBJ whole genome shotgun (WGS) entry which is preliminary data.</text>
</comment>
<name>A0A2T9Y352_9FUNG</name>
<gene>
    <name evidence="2" type="ORF">BB561_006575</name>
</gene>
<organism evidence="2 3">
    <name type="scientific">Smittium simulii</name>
    <dbReference type="NCBI Taxonomy" id="133385"/>
    <lineage>
        <taxon>Eukaryota</taxon>
        <taxon>Fungi</taxon>
        <taxon>Fungi incertae sedis</taxon>
        <taxon>Zoopagomycota</taxon>
        <taxon>Kickxellomycotina</taxon>
        <taxon>Harpellomycetes</taxon>
        <taxon>Harpellales</taxon>
        <taxon>Legeriomycetaceae</taxon>
        <taxon>Smittium</taxon>
    </lineage>
</organism>
<keyword evidence="3" id="KW-1185">Reference proteome</keyword>
<feature type="region of interest" description="Disordered" evidence="1">
    <location>
        <begin position="1"/>
        <end position="20"/>
    </location>
</feature>
<evidence type="ECO:0000256" key="1">
    <source>
        <dbReference type="SAM" id="MobiDB-lite"/>
    </source>
</evidence>
<reference evidence="2 3" key="1">
    <citation type="journal article" date="2018" name="MBio">
        <title>Comparative Genomics Reveals the Core Gene Toolbox for the Fungus-Insect Symbiosis.</title>
        <authorList>
            <person name="Wang Y."/>
            <person name="Stata M."/>
            <person name="Wang W."/>
            <person name="Stajich J.E."/>
            <person name="White M.M."/>
            <person name="Moncalvo J.M."/>
        </authorList>
    </citation>
    <scope>NUCLEOTIDE SEQUENCE [LARGE SCALE GENOMIC DNA]</scope>
    <source>
        <strain evidence="2 3">SWE-8-4</strain>
    </source>
</reference>
<dbReference type="Proteomes" id="UP000245383">
    <property type="component" value="Unassembled WGS sequence"/>
</dbReference>
<feature type="region of interest" description="Disordered" evidence="1">
    <location>
        <begin position="82"/>
        <end position="115"/>
    </location>
</feature>
<evidence type="ECO:0000313" key="2">
    <source>
        <dbReference type="EMBL" id="PVU86737.1"/>
    </source>
</evidence>
<proteinExistence type="predicted"/>
<accession>A0A2T9Y352</accession>
<evidence type="ECO:0000313" key="3">
    <source>
        <dbReference type="Proteomes" id="UP000245383"/>
    </source>
</evidence>